<keyword evidence="4" id="KW-0998">Cell outer membrane</keyword>
<feature type="region of interest" description="Disordered" evidence="5">
    <location>
        <begin position="543"/>
        <end position="581"/>
    </location>
</feature>
<evidence type="ECO:0000313" key="7">
    <source>
        <dbReference type="EMBL" id="OIQ90004.1"/>
    </source>
</evidence>
<organism evidence="7">
    <name type="scientific">mine drainage metagenome</name>
    <dbReference type="NCBI Taxonomy" id="410659"/>
    <lineage>
        <taxon>unclassified sequences</taxon>
        <taxon>metagenomes</taxon>
        <taxon>ecological metagenomes</taxon>
    </lineage>
</organism>
<gene>
    <name evidence="7" type="primary">pilQ_9</name>
    <name evidence="7" type="ORF">GALL_280940</name>
</gene>
<comment type="caution">
    <text evidence="7">The sequence shown here is derived from an EMBL/GenBank/DDBJ whole genome shotgun (WGS) entry which is preliminary data.</text>
</comment>
<evidence type="ECO:0000256" key="5">
    <source>
        <dbReference type="SAM" id="MobiDB-lite"/>
    </source>
</evidence>
<dbReference type="PRINTS" id="PR01032">
    <property type="entry name" value="PHAGEIV"/>
</dbReference>
<dbReference type="Pfam" id="PF21305">
    <property type="entry name" value="type_II_gspD_N0"/>
    <property type="match status" value="1"/>
</dbReference>
<keyword evidence="2" id="KW-0732">Signal</keyword>
<evidence type="ECO:0000256" key="3">
    <source>
        <dbReference type="ARBA" id="ARBA00023136"/>
    </source>
</evidence>
<feature type="region of interest" description="Disordered" evidence="5">
    <location>
        <begin position="255"/>
        <end position="312"/>
    </location>
</feature>
<feature type="domain" description="Secretin/TonB short N-terminal" evidence="6">
    <location>
        <begin position="88"/>
        <end position="136"/>
    </location>
</feature>
<evidence type="ECO:0000256" key="1">
    <source>
        <dbReference type="ARBA" id="ARBA00022448"/>
    </source>
</evidence>
<evidence type="ECO:0000256" key="2">
    <source>
        <dbReference type="ARBA" id="ARBA00022729"/>
    </source>
</evidence>
<dbReference type="Gene3D" id="3.30.1370.120">
    <property type="match status" value="1"/>
</dbReference>
<dbReference type="Pfam" id="PF00263">
    <property type="entry name" value="Secretin"/>
    <property type="match status" value="1"/>
</dbReference>
<evidence type="ECO:0000259" key="6">
    <source>
        <dbReference type="SMART" id="SM00965"/>
    </source>
</evidence>
<dbReference type="InterPro" id="IPR004846">
    <property type="entry name" value="T2SS/T3SS_dom"/>
</dbReference>
<keyword evidence="1" id="KW-0813">Transport</keyword>
<dbReference type="InterPro" id="IPR050810">
    <property type="entry name" value="Bact_Secretion_Sys_Channel"/>
</dbReference>
<dbReference type="InterPro" id="IPR005644">
    <property type="entry name" value="NolW-like"/>
</dbReference>
<proteinExistence type="predicted"/>
<evidence type="ECO:0000256" key="4">
    <source>
        <dbReference type="ARBA" id="ARBA00023237"/>
    </source>
</evidence>
<dbReference type="InterPro" id="IPR011662">
    <property type="entry name" value="Secretin/TonB_short_N"/>
</dbReference>
<feature type="compositionally biased region" description="Low complexity" evidence="5">
    <location>
        <begin position="255"/>
        <end position="307"/>
    </location>
</feature>
<protein>
    <submittedName>
        <fullName evidence="7">Type IV pilus biogenesis and competence protein PilQ</fullName>
    </submittedName>
</protein>
<dbReference type="PANTHER" id="PTHR30332">
    <property type="entry name" value="PROBABLE GENERAL SECRETION PATHWAY PROTEIN D"/>
    <property type="match status" value="1"/>
</dbReference>
<sequence length="581" mass="61630">MTTRPAILIALFASTLVLAAQPPAPAPTTVAPKPAAAAEGITIKDSQAPKPAITQSTTPGAGKGTISVDFPDADIRTILRNVADLFELNLVIPDTLQGKTTIKLRDVTWRQIFQLVLSPVGYTFVEDGNIIRVVSNESLQQEPTTTQVFILNYARAQDIMATVGSLVDPAAGGRIVVDARSNALVVTERPSRLARIKSIIDSLDKSTDQVMIESKFVEVTDSDVKNVGVNWSSLSGYKLSAAPGANGLATYGRTQQQGVQNSGSNQSATNTSANTGQNSGSTNSSTVTSTNGALDSVSSTGSTAGTSLDNSSQTTGALNALQSIAGATSTTRALSAVFSASEFDLVLNALSTLQGTRVVSNPTIVTLNNTQAMITVGEKFPVPKYTYNQEHGTFEVSGFDWQDIGVILRVTPQVNARGFIKLRVHPEVSQQNGVTSFGGAGGANIPIIATRSADTEVSLKDGYTMGIGGLLQRNTTKTTTKVPLLGDIPLFGRLFSNKSNNVTTTNLLIFITAKIISADGASPEQVFDTNQLREMRLRRSDLPGYRDTKIDPYVPEQNAPVKPKKGFFHWTRSDDSTTGSQ</sequence>
<dbReference type="InterPro" id="IPR049371">
    <property type="entry name" value="GspD-like_N0"/>
</dbReference>
<dbReference type="InterPro" id="IPR038591">
    <property type="entry name" value="NolW-like_sf"/>
</dbReference>
<dbReference type="GO" id="GO:0015627">
    <property type="term" value="C:type II protein secretion system complex"/>
    <property type="evidence" value="ECO:0007669"/>
    <property type="project" value="TreeGrafter"/>
</dbReference>
<dbReference type="Pfam" id="PF03958">
    <property type="entry name" value="Secretin_N"/>
    <property type="match status" value="1"/>
</dbReference>
<dbReference type="AlphaFoldDB" id="A0A1J5RD10"/>
<dbReference type="EMBL" id="MLJW01000308">
    <property type="protein sequence ID" value="OIQ90004.1"/>
    <property type="molecule type" value="Genomic_DNA"/>
</dbReference>
<accession>A0A1J5RD10</accession>
<dbReference type="GO" id="GO:0009306">
    <property type="term" value="P:protein secretion"/>
    <property type="evidence" value="ECO:0007669"/>
    <property type="project" value="InterPro"/>
</dbReference>
<dbReference type="SMART" id="SM00965">
    <property type="entry name" value="STN"/>
    <property type="match status" value="1"/>
</dbReference>
<reference evidence="7" key="1">
    <citation type="submission" date="2016-10" db="EMBL/GenBank/DDBJ databases">
        <title>Sequence of Gallionella enrichment culture.</title>
        <authorList>
            <person name="Poehlein A."/>
            <person name="Muehling M."/>
            <person name="Daniel R."/>
        </authorList>
    </citation>
    <scope>NUCLEOTIDE SEQUENCE</scope>
</reference>
<name>A0A1J5RD10_9ZZZZ</name>
<dbReference type="Gene3D" id="3.55.50.30">
    <property type="match status" value="1"/>
</dbReference>
<keyword evidence="3" id="KW-0472">Membrane</keyword>
<dbReference type="PANTHER" id="PTHR30332:SF17">
    <property type="entry name" value="TYPE IV PILIATION SYSTEM PROTEIN DR_0774-RELATED"/>
    <property type="match status" value="1"/>
</dbReference>
<dbReference type="GO" id="GO:0019867">
    <property type="term" value="C:outer membrane"/>
    <property type="evidence" value="ECO:0007669"/>
    <property type="project" value="InterPro"/>
</dbReference>